<dbReference type="InterPro" id="IPR007969">
    <property type="entry name" value="DUF732"/>
</dbReference>
<dbReference type="EMBL" id="AP018248">
    <property type="protein sequence ID" value="BAZ00292.1"/>
    <property type="molecule type" value="Genomic_DNA"/>
</dbReference>
<evidence type="ECO:0000313" key="3">
    <source>
        <dbReference type="EMBL" id="BAZ00292.1"/>
    </source>
</evidence>
<sequence length="125" mass="13550">MNKLLVIPFVAIFSMVSSLPANAQYKSSSNDIFLQAVNNKLIDDGNPLSMIPNDKKIEHGISVCSALNSGSTVNEIAEYIIESLADSNLSQRDAKYIASYIATITGGGVAFYCPQYRQQILTPDS</sequence>
<organism evidence="3 4">
    <name type="scientific">Tolypothrix tenuis PCC 7101</name>
    <dbReference type="NCBI Taxonomy" id="231146"/>
    <lineage>
        <taxon>Bacteria</taxon>
        <taxon>Bacillati</taxon>
        <taxon>Cyanobacteriota</taxon>
        <taxon>Cyanophyceae</taxon>
        <taxon>Nostocales</taxon>
        <taxon>Tolypothrichaceae</taxon>
        <taxon>Tolypothrix</taxon>
    </lineage>
</organism>
<dbReference type="Pfam" id="PF05305">
    <property type="entry name" value="DUF732"/>
    <property type="match status" value="1"/>
</dbReference>
<evidence type="ECO:0000259" key="2">
    <source>
        <dbReference type="Pfam" id="PF05305"/>
    </source>
</evidence>
<proteinExistence type="predicted"/>
<dbReference type="Proteomes" id="UP000218785">
    <property type="component" value="Chromosome"/>
</dbReference>
<evidence type="ECO:0000256" key="1">
    <source>
        <dbReference type="SAM" id="SignalP"/>
    </source>
</evidence>
<name>A0A1Z4N3R5_9CYAN</name>
<dbReference type="KEGG" id="ttq:NIES37_42810"/>
<dbReference type="RefSeq" id="WP_096579059.1">
    <property type="nucleotide sequence ID" value="NZ_CAWNJS010000001.1"/>
</dbReference>
<protein>
    <recommendedName>
        <fullName evidence="2">DUF732 domain-containing protein</fullName>
    </recommendedName>
</protein>
<keyword evidence="1" id="KW-0732">Signal</keyword>
<accession>A0A1Z4N3R5</accession>
<reference evidence="3 4" key="1">
    <citation type="submission" date="2017-06" db="EMBL/GenBank/DDBJ databases">
        <title>Genome sequencing of cyanobaciteial culture collection at National Institute for Environmental Studies (NIES).</title>
        <authorList>
            <person name="Hirose Y."/>
            <person name="Shimura Y."/>
            <person name="Fujisawa T."/>
            <person name="Nakamura Y."/>
            <person name="Kawachi M."/>
        </authorList>
    </citation>
    <scope>NUCLEOTIDE SEQUENCE [LARGE SCALE GENOMIC DNA]</scope>
    <source>
        <strain evidence="3 4">NIES-37</strain>
    </source>
</reference>
<dbReference type="AlphaFoldDB" id="A0A1Z4N3R5"/>
<evidence type="ECO:0000313" key="4">
    <source>
        <dbReference type="Proteomes" id="UP000218785"/>
    </source>
</evidence>
<gene>
    <name evidence="3" type="ORF">NIES37_42810</name>
</gene>
<feature type="chain" id="PRO_5012825730" description="DUF732 domain-containing protein" evidence="1">
    <location>
        <begin position="24"/>
        <end position="125"/>
    </location>
</feature>
<feature type="signal peptide" evidence="1">
    <location>
        <begin position="1"/>
        <end position="23"/>
    </location>
</feature>
<feature type="domain" description="DUF732" evidence="2">
    <location>
        <begin position="31"/>
        <end position="115"/>
    </location>
</feature>
<keyword evidence="4" id="KW-1185">Reference proteome</keyword>